<keyword evidence="3" id="KW-0804">Transcription</keyword>
<evidence type="ECO:0000313" key="6">
    <source>
        <dbReference type="EMBL" id="SDW14092.1"/>
    </source>
</evidence>
<dbReference type="OrthoDB" id="5450856at2"/>
<proteinExistence type="predicted"/>
<reference evidence="6 7" key="1">
    <citation type="submission" date="2016-10" db="EMBL/GenBank/DDBJ databases">
        <authorList>
            <person name="de Groot N.N."/>
        </authorList>
    </citation>
    <scope>NUCLEOTIDE SEQUENCE [LARGE SCALE GENOMIC DNA]</scope>
    <source>
        <strain evidence="6 7">DSM 17890</strain>
    </source>
</reference>
<dbReference type="InterPro" id="IPR036390">
    <property type="entry name" value="WH_DNA-bd_sf"/>
</dbReference>
<keyword evidence="7" id="KW-1185">Reference proteome</keyword>
<name>A0A1H2R3Q1_9RHOB</name>
<gene>
    <name evidence="6" type="ORF">SAMN05444336_101227</name>
</gene>
<keyword evidence="1" id="KW-0805">Transcription regulation</keyword>
<dbReference type="SUPFAM" id="SSF46785">
    <property type="entry name" value="Winged helix' DNA-binding domain"/>
    <property type="match status" value="1"/>
</dbReference>
<protein>
    <submittedName>
        <fullName evidence="6">DNA-binding transcriptional regulator, GntR family</fullName>
    </submittedName>
</protein>
<evidence type="ECO:0000313" key="7">
    <source>
        <dbReference type="Proteomes" id="UP000199118"/>
    </source>
</evidence>
<dbReference type="Gene3D" id="1.10.10.10">
    <property type="entry name" value="Winged helix-like DNA-binding domain superfamily/Winged helix DNA-binding domain"/>
    <property type="match status" value="1"/>
</dbReference>
<dbReference type="InterPro" id="IPR008920">
    <property type="entry name" value="TF_FadR/GntR_C"/>
</dbReference>
<dbReference type="STRING" id="356660.SAMN05444336_101227"/>
<sequence>MDDARSPDGPLDEADARRAADTGNAAGLGLAPGDLPQEEAPPLTLPEQIAVTLARDIVNGRFAEGEKLSEAKLAERFHVSRGPIRDAIELLERNMFVYSRPRRSARVASMTRYSIRQVFDMRAMLSGLAARYATRNATPADMTEMRARLAILAGLHRRDPEGADAIYAQNYRLWLKLHEAARARNISFITASVSGAGIWQLALRDRLSAGDQTLSGRELIEDWEAMLTAIEARDEAEAERLANHISDIGWRMVEHVLPPDADGP</sequence>
<feature type="domain" description="HTH gntR-type" evidence="5">
    <location>
        <begin position="43"/>
        <end position="110"/>
    </location>
</feature>
<dbReference type="GO" id="GO:0003677">
    <property type="term" value="F:DNA binding"/>
    <property type="evidence" value="ECO:0007669"/>
    <property type="project" value="UniProtKB-KW"/>
</dbReference>
<dbReference type="SMART" id="SM00895">
    <property type="entry name" value="FCD"/>
    <property type="match status" value="1"/>
</dbReference>
<dbReference type="Pfam" id="PF07729">
    <property type="entry name" value="FCD"/>
    <property type="match status" value="1"/>
</dbReference>
<feature type="region of interest" description="Disordered" evidence="4">
    <location>
        <begin position="1"/>
        <end position="41"/>
    </location>
</feature>
<evidence type="ECO:0000256" key="3">
    <source>
        <dbReference type="ARBA" id="ARBA00023163"/>
    </source>
</evidence>
<dbReference type="SMART" id="SM00345">
    <property type="entry name" value="HTH_GNTR"/>
    <property type="match status" value="1"/>
</dbReference>
<dbReference type="SUPFAM" id="SSF48008">
    <property type="entry name" value="GntR ligand-binding domain-like"/>
    <property type="match status" value="1"/>
</dbReference>
<dbReference type="PANTHER" id="PTHR43537:SF49">
    <property type="entry name" value="TRANSCRIPTIONAL REGULATORY PROTEIN"/>
    <property type="match status" value="1"/>
</dbReference>
<dbReference type="RefSeq" id="WP_092679301.1">
    <property type="nucleotide sequence ID" value="NZ_FNMZ01000001.1"/>
</dbReference>
<organism evidence="6 7">
    <name type="scientific">Albimonas donghaensis</name>
    <dbReference type="NCBI Taxonomy" id="356660"/>
    <lineage>
        <taxon>Bacteria</taxon>
        <taxon>Pseudomonadati</taxon>
        <taxon>Pseudomonadota</taxon>
        <taxon>Alphaproteobacteria</taxon>
        <taxon>Rhodobacterales</taxon>
        <taxon>Paracoccaceae</taxon>
        <taxon>Albimonas</taxon>
    </lineage>
</organism>
<dbReference type="InterPro" id="IPR036388">
    <property type="entry name" value="WH-like_DNA-bd_sf"/>
</dbReference>
<dbReference type="AlphaFoldDB" id="A0A1H2R3Q1"/>
<dbReference type="GO" id="GO:0003700">
    <property type="term" value="F:DNA-binding transcription factor activity"/>
    <property type="evidence" value="ECO:0007669"/>
    <property type="project" value="InterPro"/>
</dbReference>
<accession>A0A1H2R3Q1</accession>
<dbReference type="Proteomes" id="UP000199118">
    <property type="component" value="Unassembled WGS sequence"/>
</dbReference>
<evidence type="ECO:0000259" key="5">
    <source>
        <dbReference type="PROSITE" id="PS50949"/>
    </source>
</evidence>
<dbReference type="InterPro" id="IPR011711">
    <property type="entry name" value="GntR_C"/>
</dbReference>
<dbReference type="PROSITE" id="PS50949">
    <property type="entry name" value="HTH_GNTR"/>
    <property type="match status" value="1"/>
</dbReference>
<dbReference type="Gene3D" id="1.20.120.530">
    <property type="entry name" value="GntR ligand-binding domain-like"/>
    <property type="match status" value="1"/>
</dbReference>
<dbReference type="CDD" id="cd07377">
    <property type="entry name" value="WHTH_GntR"/>
    <property type="match status" value="1"/>
</dbReference>
<evidence type="ECO:0000256" key="4">
    <source>
        <dbReference type="SAM" id="MobiDB-lite"/>
    </source>
</evidence>
<dbReference type="Pfam" id="PF00392">
    <property type="entry name" value="GntR"/>
    <property type="match status" value="1"/>
</dbReference>
<evidence type="ECO:0000256" key="1">
    <source>
        <dbReference type="ARBA" id="ARBA00023015"/>
    </source>
</evidence>
<dbReference type="EMBL" id="FNMZ01000001">
    <property type="protein sequence ID" value="SDW14092.1"/>
    <property type="molecule type" value="Genomic_DNA"/>
</dbReference>
<dbReference type="InterPro" id="IPR000524">
    <property type="entry name" value="Tscrpt_reg_HTH_GntR"/>
</dbReference>
<dbReference type="PANTHER" id="PTHR43537">
    <property type="entry name" value="TRANSCRIPTIONAL REGULATOR, GNTR FAMILY"/>
    <property type="match status" value="1"/>
</dbReference>
<evidence type="ECO:0000256" key="2">
    <source>
        <dbReference type="ARBA" id="ARBA00023125"/>
    </source>
</evidence>
<keyword evidence="2 6" id="KW-0238">DNA-binding</keyword>